<dbReference type="EMBL" id="MSTI01000166">
    <property type="protein sequence ID" value="OLV15689.1"/>
    <property type="molecule type" value="Genomic_DNA"/>
</dbReference>
<dbReference type="SMART" id="SM00471">
    <property type="entry name" value="HDc"/>
    <property type="match status" value="1"/>
</dbReference>
<reference evidence="3 4" key="1">
    <citation type="submission" date="2017-01" db="EMBL/GenBank/DDBJ databases">
        <title>Genome Analysis of Deinococcus marmoris KOPRI26562.</title>
        <authorList>
            <person name="Kim J.H."/>
            <person name="Oh H.-M."/>
        </authorList>
    </citation>
    <scope>NUCLEOTIDE SEQUENCE [LARGE SCALE GENOMIC DNA]</scope>
    <source>
        <strain evidence="3 4">KOPRI26562</strain>
    </source>
</reference>
<keyword evidence="1" id="KW-0547">Nucleotide-binding</keyword>
<keyword evidence="4" id="KW-1185">Reference proteome</keyword>
<proteinExistence type="predicted"/>
<dbReference type="OrthoDB" id="9805698at2"/>
<dbReference type="InterPro" id="IPR003607">
    <property type="entry name" value="HD/PDEase_dom"/>
</dbReference>
<dbReference type="InterPro" id="IPR006674">
    <property type="entry name" value="HD_domain"/>
</dbReference>
<dbReference type="Gene3D" id="3.40.50.300">
    <property type="entry name" value="P-loop containing nucleotide triphosphate hydrolases"/>
    <property type="match status" value="1"/>
</dbReference>
<evidence type="ECO:0000313" key="4">
    <source>
        <dbReference type="Proteomes" id="UP000186607"/>
    </source>
</evidence>
<organism evidence="3 4">
    <name type="scientific">Deinococcus marmoris</name>
    <dbReference type="NCBI Taxonomy" id="249408"/>
    <lineage>
        <taxon>Bacteria</taxon>
        <taxon>Thermotogati</taxon>
        <taxon>Deinococcota</taxon>
        <taxon>Deinococci</taxon>
        <taxon>Deinococcales</taxon>
        <taxon>Deinococcaceae</taxon>
        <taxon>Deinococcus</taxon>
    </lineage>
</organism>
<sequence>MRAAELPAHLGAAQPLSFEEIRAALLPLVPLLLKLENPPQDAQWHAEGNVAVHSAWVVQEAHTLAEAARLTGLERGALIVAAALHDIGKALTTREEPDEAGDVRLCSPGHARRGKDHLAYQLLDAGWSPAFLLTVLRLVAEHHSLHRALKGDLERGVPALARRVPLPLLTLLARADARGRTVLGEDARQGEDTADLLELAARELGVWNVDDPHAAFRAEVQALLPGASPDLLALALGRGLRDWEAGLIHTPHEAAARVQEAARHGFPQLTVLCGPSGSGKSTLAAQYPQAHIVSLDALRARLGKDHTDQRVNGQVMQAAREAVRVGLRHKGHVVWDAGSLRRDQRAQVLGLGVAYGALTRIEVAWTPPNVFSARNAARSQPVPAAILSAQLGSLEFPDPAEAHTVTLHAPDGELWTL</sequence>
<dbReference type="InterPro" id="IPR027417">
    <property type="entry name" value="P-loop_NTPase"/>
</dbReference>
<dbReference type="PANTHER" id="PTHR47545">
    <property type="entry name" value="MULTIFUNCTIONAL CCA PROTEIN"/>
    <property type="match status" value="1"/>
</dbReference>
<evidence type="ECO:0000313" key="3">
    <source>
        <dbReference type="EMBL" id="OLV15689.1"/>
    </source>
</evidence>
<dbReference type="SUPFAM" id="SSF109604">
    <property type="entry name" value="HD-domain/PDEase-like"/>
    <property type="match status" value="1"/>
</dbReference>
<evidence type="ECO:0000259" key="2">
    <source>
        <dbReference type="SMART" id="SM00471"/>
    </source>
</evidence>
<dbReference type="Proteomes" id="UP000186607">
    <property type="component" value="Unassembled WGS sequence"/>
</dbReference>
<dbReference type="CDD" id="cd00077">
    <property type="entry name" value="HDc"/>
    <property type="match status" value="1"/>
</dbReference>
<dbReference type="STRING" id="249408.BOO71_0014107"/>
<dbReference type="Gene3D" id="1.10.3210.10">
    <property type="entry name" value="Hypothetical protein af1432"/>
    <property type="match status" value="1"/>
</dbReference>
<dbReference type="Pfam" id="PF13671">
    <property type="entry name" value="AAA_33"/>
    <property type="match status" value="1"/>
</dbReference>
<evidence type="ECO:0000256" key="1">
    <source>
        <dbReference type="ARBA" id="ARBA00022741"/>
    </source>
</evidence>
<dbReference type="GO" id="GO:0000166">
    <property type="term" value="F:nucleotide binding"/>
    <property type="evidence" value="ECO:0007669"/>
    <property type="project" value="UniProtKB-KW"/>
</dbReference>
<dbReference type="SUPFAM" id="SSF52540">
    <property type="entry name" value="P-loop containing nucleoside triphosphate hydrolases"/>
    <property type="match status" value="1"/>
</dbReference>
<dbReference type="Pfam" id="PF01966">
    <property type="entry name" value="HD"/>
    <property type="match status" value="1"/>
</dbReference>
<comment type="caution">
    <text evidence="3">The sequence shown here is derived from an EMBL/GenBank/DDBJ whole genome shotgun (WGS) entry which is preliminary data.</text>
</comment>
<name>A0A1U7NRZ4_9DEIO</name>
<dbReference type="AlphaFoldDB" id="A0A1U7NRZ4"/>
<dbReference type="PANTHER" id="PTHR47545:SF1">
    <property type="entry name" value="MULTIFUNCTIONAL CCA PROTEIN"/>
    <property type="match status" value="1"/>
</dbReference>
<protein>
    <recommendedName>
        <fullName evidence="2">HD/PDEase domain-containing protein</fullName>
    </recommendedName>
</protein>
<feature type="domain" description="HD/PDEase" evidence="2">
    <location>
        <begin position="46"/>
        <end position="190"/>
    </location>
</feature>
<dbReference type="InterPro" id="IPR050124">
    <property type="entry name" value="tRNA_CCA-adding_enzyme"/>
</dbReference>
<accession>A0A1U7NRZ4</accession>
<gene>
    <name evidence="3" type="ORF">BOO71_0014107</name>
</gene>